<dbReference type="PROSITE" id="PS50005">
    <property type="entry name" value="TPR"/>
    <property type="match status" value="1"/>
</dbReference>
<keyword evidence="5 10" id="KW-0802">TPR repeat</keyword>
<protein>
    <submittedName>
        <fullName evidence="14">Tetratricopeptide repeat protein</fullName>
    </submittedName>
</protein>
<dbReference type="EMBL" id="SMSE01000003">
    <property type="protein sequence ID" value="TDG12416.1"/>
    <property type="molecule type" value="Genomic_DNA"/>
</dbReference>
<keyword evidence="4" id="KW-0677">Repeat</keyword>
<evidence type="ECO:0000256" key="4">
    <source>
        <dbReference type="ARBA" id="ARBA00022737"/>
    </source>
</evidence>
<evidence type="ECO:0000313" key="15">
    <source>
        <dbReference type="Proteomes" id="UP000295554"/>
    </source>
</evidence>
<sequence>MTDFNRDYCVVQSQRSAHRVLWLLLPVLAVLGVSWSSASLSACENQVGEVVSLEGAVSIQPSDSTVWSEAALREGLCEGDTIRVGSRSRAAVALITDAVLRIDANTTLRLVNIVPEAEEPSILDMVAGAIQSFSRQPRKLVVNTPYINGSIEGTEFVIRAGEGEGSITVLEGTVVAANNHGQLTLAGGETAAASQGSPPQPRTLVNPRDAVQWSLYYPPVLVLGDDAAPGMGNVRACVDAGDTACTFDALANIPVAERGADYHLLSAAALLSVGRIGEASEATDNALGADASRGDAYALRSVMAVVNNDTAQGLADAQRAVDLSPDSASAHIAHSYALQAMFDIQAALNAAQAAVNADPDNALALARLAELQLMQGDRSAAMTTADRAIAIDPEQSRTQLVRGFTALAEFRNDEAIAAFETALKLSSADPLAHMGLGLAKISSGDLRAGRADLEAAVALDANRALLRSYLGKAYFEEKRPPLDIQQWDIAKELDNMDPTPFLYAGIARQTRNQPIPALQEIEESIIRNDNRAVYRSRLLLDKDRAARGTSLARVYSDLGFQRVALQEATRFLTVDPGNASGHRFLSDTYQGLHRREISRVSELLQSQLTQEVNINPVQPSIAETHLNVVTLGGPAAAGFNEFTPLFQRNETVFNVSALAGNNDTYSGEAVVSGVYDRLSYSAGAYVYDTDGFRGNNDLDNEVYNGFLQYAVNSRVNLQMELRHRETEHGDISMNFDPDDFDASRRREFEDDSLRLGSRLNLSPESSLLLSLIYSETEEDTTSKQEFTDDITIPGLPVLISIEESGHLEQETVLGEIQYQLMDEWFNLVTGISYSDNDWDLAARVLQQVGPPVNLEFGDELSFQQDLENVVGYAYSNIELPANLNWTIGVSYQEYEQGKVSEDQWNPKLGLRWDLTDRLQLRGAYYETIKAPLAGNRTIEPTQIAGFNQFFDDANGTKTEGYGLGMDWNVSTSIKLGLEAWERDFEILVANLRTGDGEYRDREESSYGGYFYWTPSDRISLGVEAIYDQYEGNQDQRFDQPMDVETLHLPLSLGYFHASGLFGGARVTYVDQDVERPTGSFLKQGSSDFTVLDFTAGYRMRARRGILSLTVKNATDETFDYQDDTFMAFSEQPSLSPYLPEVSVVGKATFSF</sequence>
<dbReference type="Gene3D" id="2.60.120.1440">
    <property type="match status" value="1"/>
</dbReference>
<accession>A0A4R5LPU4</accession>
<evidence type="ECO:0000256" key="11">
    <source>
        <dbReference type="SAM" id="Phobius"/>
    </source>
</evidence>
<dbReference type="Gene3D" id="1.25.40.10">
    <property type="entry name" value="Tetratricopeptide repeat domain"/>
    <property type="match status" value="1"/>
</dbReference>
<gene>
    <name evidence="14" type="ORF">E2F43_12455</name>
</gene>
<keyword evidence="3 11" id="KW-0812">Transmembrane</keyword>
<dbReference type="PANTHER" id="PTHR46208:SF1">
    <property type="entry name" value="MITOCHONDRIAL IMPORT RECEPTOR SUBUNIT TOM70"/>
    <property type="match status" value="1"/>
</dbReference>
<evidence type="ECO:0000256" key="6">
    <source>
        <dbReference type="ARBA" id="ARBA00022989"/>
    </source>
</evidence>
<organism evidence="14 15">
    <name type="scientific">Seongchinamella unica</name>
    <dbReference type="NCBI Taxonomy" id="2547392"/>
    <lineage>
        <taxon>Bacteria</taxon>
        <taxon>Pseudomonadati</taxon>
        <taxon>Pseudomonadota</taxon>
        <taxon>Gammaproteobacteria</taxon>
        <taxon>Cellvibrionales</taxon>
        <taxon>Halieaceae</taxon>
        <taxon>Seongchinamella</taxon>
    </lineage>
</organism>
<evidence type="ECO:0000259" key="12">
    <source>
        <dbReference type="Pfam" id="PF00593"/>
    </source>
</evidence>
<evidence type="ECO:0000256" key="9">
    <source>
        <dbReference type="ARBA" id="ARBA00038030"/>
    </source>
</evidence>
<dbReference type="InterPro" id="IPR036942">
    <property type="entry name" value="Beta-barrel_TonB_sf"/>
</dbReference>
<feature type="transmembrane region" description="Helical" evidence="11">
    <location>
        <begin position="20"/>
        <end position="38"/>
    </location>
</feature>
<dbReference type="GO" id="GO:0030943">
    <property type="term" value="F:mitochondrion targeting sequence binding"/>
    <property type="evidence" value="ECO:0007669"/>
    <property type="project" value="TreeGrafter"/>
</dbReference>
<dbReference type="SUPFAM" id="SSF56935">
    <property type="entry name" value="Porins"/>
    <property type="match status" value="1"/>
</dbReference>
<evidence type="ECO:0000256" key="2">
    <source>
        <dbReference type="ARBA" id="ARBA00004442"/>
    </source>
</evidence>
<reference evidence="14 15" key="1">
    <citation type="submission" date="2019-03" db="EMBL/GenBank/DDBJ databases">
        <title>Seongchinamella monodicae gen. nov., sp. nov., a novel member of the Gammaproteobacteria isolated from a tidal mudflat of beach.</title>
        <authorList>
            <person name="Yang H.G."/>
            <person name="Kang J.W."/>
            <person name="Lee S.D."/>
        </authorList>
    </citation>
    <scope>NUCLEOTIDE SEQUENCE [LARGE SCALE GENOMIC DNA]</scope>
    <source>
        <strain evidence="14 15">GH4-78</strain>
    </source>
</reference>
<dbReference type="OrthoDB" id="9768147at2"/>
<keyword evidence="8" id="KW-0998">Cell outer membrane</keyword>
<dbReference type="InterPro" id="IPR006860">
    <property type="entry name" value="FecR"/>
</dbReference>
<proteinExistence type="inferred from homology"/>
<keyword evidence="6 11" id="KW-1133">Transmembrane helix</keyword>
<evidence type="ECO:0000256" key="10">
    <source>
        <dbReference type="PROSITE-ProRule" id="PRU00339"/>
    </source>
</evidence>
<comment type="caution">
    <text evidence="14">The sequence shown here is derived from an EMBL/GenBank/DDBJ whole genome shotgun (WGS) entry which is preliminary data.</text>
</comment>
<dbReference type="Gene3D" id="2.40.170.20">
    <property type="entry name" value="TonB-dependent receptor, beta-barrel domain"/>
    <property type="match status" value="1"/>
</dbReference>
<dbReference type="PANTHER" id="PTHR46208">
    <property type="entry name" value="MITOCHONDRIAL IMPORT RECEPTOR SUBUNIT TOM70"/>
    <property type="match status" value="1"/>
</dbReference>
<name>A0A4R5LPU4_9GAMM</name>
<dbReference type="SUPFAM" id="SSF48452">
    <property type="entry name" value="TPR-like"/>
    <property type="match status" value="1"/>
</dbReference>
<dbReference type="InterPro" id="IPR000531">
    <property type="entry name" value="Beta-barrel_TonB"/>
</dbReference>
<dbReference type="AlphaFoldDB" id="A0A4R5LPU4"/>
<evidence type="ECO:0000256" key="1">
    <source>
        <dbReference type="ARBA" id="ARBA00004167"/>
    </source>
</evidence>
<evidence type="ECO:0000259" key="13">
    <source>
        <dbReference type="Pfam" id="PF04773"/>
    </source>
</evidence>
<dbReference type="RefSeq" id="WP_133213186.1">
    <property type="nucleotide sequence ID" value="NZ_SMSE01000003.1"/>
</dbReference>
<dbReference type="Pfam" id="PF14559">
    <property type="entry name" value="TPR_19"/>
    <property type="match status" value="1"/>
</dbReference>
<feature type="domain" description="TonB-dependent receptor-like beta-barrel" evidence="12">
    <location>
        <begin position="689"/>
        <end position="1112"/>
    </location>
</feature>
<dbReference type="Proteomes" id="UP000295554">
    <property type="component" value="Unassembled WGS sequence"/>
</dbReference>
<comment type="similarity">
    <text evidence="9">Belongs to the Tom70 family.</text>
</comment>
<dbReference type="Pfam" id="PF04773">
    <property type="entry name" value="FecR"/>
    <property type="match status" value="1"/>
</dbReference>
<evidence type="ECO:0000313" key="14">
    <source>
        <dbReference type="EMBL" id="TDG12416.1"/>
    </source>
</evidence>
<keyword evidence="7 11" id="KW-0472">Membrane</keyword>
<dbReference type="GO" id="GO:0008320">
    <property type="term" value="F:protein transmembrane transporter activity"/>
    <property type="evidence" value="ECO:0007669"/>
    <property type="project" value="TreeGrafter"/>
</dbReference>
<keyword evidence="15" id="KW-1185">Reference proteome</keyword>
<evidence type="ECO:0000256" key="3">
    <source>
        <dbReference type="ARBA" id="ARBA00022692"/>
    </source>
</evidence>
<dbReference type="InterPro" id="IPR019734">
    <property type="entry name" value="TPR_rpt"/>
</dbReference>
<feature type="domain" description="FecR protein" evidence="13">
    <location>
        <begin position="80"/>
        <end position="174"/>
    </location>
</feature>
<dbReference type="GO" id="GO:0009279">
    <property type="term" value="C:cell outer membrane"/>
    <property type="evidence" value="ECO:0007669"/>
    <property type="project" value="UniProtKB-SubCell"/>
</dbReference>
<comment type="subcellular location">
    <subcellularLocation>
        <location evidence="2">Cell outer membrane</location>
    </subcellularLocation>
    <subcellularLocation>
        <location evidence="1">Membrane</location>
        <topology evidence="1">Single-pass membrane protein</topology>
    </subcellularLocation>
</comment>
<feature type="repeat" description="TPR" evidence="10">
    <location>
        <begin position="362"/>
        <end position="395"/>
    </location>
</feature>
<dbReference type="GO" id="GO:0030150">
    <property type="term" value="P:protein import into mitochondrial matrix"/>
    <property type="evidence" value="ECO:0007669"/>
    <property type="project" value="TreeGrafter"/>
</dbReference>
<evidence type="ECO:0000256" key="5">
    <source>
        <dbReference type="ARBA" id="ARBA00022803"/>
    </source>
</evidence>
<dbReference type="Pfam" id="PF00593">
    <property type="entry name" value="TonB_dep_Rec_b-barrel"/>
    <property type="match status" value="1"/>
</dbReference>
<dbReference type="InterPro" id="IPR011990">
    <property type="entry name" value="TPR-like_helical_dom_sf"/>
</dbReference>
<dbReference type="SMART" id="SM00028">
    <property type="entry name" value="TPR"/>
    <property type="match status" value="6"/>
</dbReference>
<evidence type="ECO:0000256" key="8">
    <source>
        <dbReference type="ARBA" id="ARBA00023237"/>
    </source>
</evidence>
<evidence type="ECO:0000256" key="7">
    <source>
        <dbReference type="ARBA" id="ARBA00023136"/>
    </source>
</evidence>